<evidence type="ECO:0000313" key="14">
    <source>
        <dbReference type="Proteomes" id="UP000738402"/>
    </source>
</evidence>
<feature type="region of interest" description="Disordered" evidence="7">
    <location>
        <begin position="594"/>
        <end position="621"/>
    </location>
</feature>
<dbReference type="InterPro" id="IPR012724">
    <property type="entry name" value="DnaJ"/>
</dbReference>
<keyword evidence="8" id="KW-1133">Transmembrane helix</keyword>
<evidence type="ECO:0008006" key="15">
    <source>
        <dbReference type="Google" id="ProtNLM"/>
    </source>
</evidence>
<feature type="region of interest" description="Disordered" evidence="7">
    <location>
        <begin position="178"/>
        <end position="199"/>
    </location>
</feature>
<dbReference type="FunFam" id="2.60.260.20:FF:000036">
    <property type="entry name" value="Type I HSP40 co-chaperone"/>
    <property type="match status" value="1"/>
</dbReference>
<feature type="domain" description="J" evidence="9">
    <location>
        <begin position="225"/>
        <end position="289"/>
    </location>
</feature>
<dbReference type="PROSITE" id="PS50076">
    <property type="entry name" value="DNAJ_2"/>
    <property type="match status" value="1"/>
</dbReference>
<dbReference type="GO" id="GO:0051082">
    <property type="term" value="F:unfolded protein binding"/>
    <property type="evidence" value="ECO:0007669"/>
    <property type="project" value="InterPro"/>
</dbReference>
<protein>
    <recommendedName>
        <fullName evidence="15">DnaJ-domain-containing protein</fullName>
    </recommendedName>
</protein>
<dbReference type="InterPro" id="IPR008971">
    <property type="entry name" value="HSP40/DnaJ_pept-bd"/>
</dbReference>
<evidence type="ECO:0000313" key="13">
    <source>
        <dbReference type="Proteomes" id="UP000697297"/>
    </source>
</evidence>
<feature type="transmembrane region" description="Helical" evidence="8">
    <location>
        <begin position="91"/>
        <end position="112"/>
    </location>
</feature>
<keyword evidence="2" id="KW-0677">Repeat</keyword>
<dbReference type="HAMAP" id="MF_01152">
    <property type="entry name" value="DnaJ"/>
    <property type="match status" value="1"/>
</dbReference>
<evidence type="ECO:0000256" key="2">
    <source>
        <dbReference type="ARBA" id="ARBA00022737"/>
    </source>
</evidence>
<dbReference type="GO" id="GO:0009408">
    <property type="term" value="P:response to heat"/>
    <property type="evidence" value="ECO:0007669"/>
    <property type="project" value="InterPro"/>
</dbReference>
<dbReference type="SUPFAM" id="SSF46565">
    <property type="entry name" value="Chaperone J-domain"/>
    <property type="match status" value="1"/>
</dbReference>
<dbReference type="PROSITE" id="PS51188">
    <property type="entry name" value="ZF_CR"/>
    <property type="match status" value="1"/>
</dbReference>
<keyword evidence="8" id="KW-0812">Transmembrane</keyword>
<dbReference type="PROSITE" id="PS00636">
    <property type="entry name" value="DNAJ_1"/>
    <property type="match status" value="1"/>
</dbReference>
<dbReference type="PRINTS" id="PR00625">
    <property type="entry name" value="JDOMAIN"/>
</dbReference>
<dbReference type="GO" id="GO:0030544">
    <property type="term" value="F:Hsp70 protein binding"/>
    <property type="evidence" value="ECO:0007669"/>
    <property type="project" value="InterPro"/>
</dbReference>
<dbReference type="Gene3D" id="1.10.287.110">
    <property type="entry name" value="DnaJ domain"/>
    <property type="match status" value="1"/>
</dbReference>
<dbReference type="FunFam" id="2.10.230.10:FF:000001">
    <property type="entry name" value="DnaJ subfamily A member 2"/>
    <property type="match status" value="1"/>
</dbReference>
<evidence type="ECO:0000313" key="11">
    <source>
        <dbReference type="EMBL" id="KAG7726128.1"/>
    </source>
</evidence>
<keyword evidence="4 6" id="KW-0862">Zinc</keyword>
<comment type="caution">
    <text evidence="11">The sequence shown here is derived from an EMBL/GenBank/DDBJ whole genome shotgun (WGS) entry which is preliminary data.</text>
</comment>
<evidence type="ECO:0000259" key="9">
    <source>
        <dbReference type="PROSITE" id="PS50076"/>
    </source>
</evidence>
<keyword evidence="3 6" id="KW-0863">Zinc-finger</keyword>
<evidence type="ECO:0000256" key="5">
    <source>
        <dbReference type="ARBA" id="ARBA00023186"/>
    </source>
</evidence>
<dbReference type="GO" id="GO:0008270">
    <property type="term" value="F:zinc ion binding"/>
    <property type="evidence" value="ECO:0007669"/>
    <property type="project" value="UniProtKB-KW"/>
</dbReference>
<feature type="compositionally biased region" description="Low complexity" evidence="7">
    <location>
        <begin position="179"/>
        <end position="190"/>
    </location>
</feature>
<keyword evidence="5" id="KW-0143">Chaperone</keyword>
<dbReference type="Proteomes" id="UP000738402">
    <property type="component" value="Unassembled WGS sequence"/>
</dbReference>
<accession>A0AAN6D3W9</accession>
<dbReference type="Gene3D" id="2.10.230.10">
    <property type="entry name" value="Heat shock protein DnaJ, cysteine-rich domain"/>
    <property type="match status" value="1"/>
</dbReference>
<dbReference type="CDD" id="cd06257">
    <property type="entry name" value="DnaJ"/>
    <property type="match status" value="1"/>
</dbReference>
<dbReference type="InterPro" id="IPR044713">
    <property type="entry name" value="DNJA1/2-like"/>
</dbReference>
<dbReference type="InterPro" id="IPR036410">
    <property type="entry name" value="HSP_DnaJ_Cys-rich_dom_sf"/>
</dbReference>
<evidence type="ECO:0000256" key="4">
    <source>
        <dbReference type="ARBA" id="ARBA00022833"/>
    </source>
</evidence>
<dbReference type="InterPro" id="IPR025187">
    <property type="entry name" value="DUF4112"/>
</dbReference>
<evidence type="ECO:0000256" key="3">
    <source>
        <dbReference type="ARBA" id="ARBA00022771"/>
    </source>
</evidence>
<feature type="zinc finger region" description="CR-type" evidence="6">
    <location>
        <begin position="345"/>
        <end position="426"/>
    </location>
</feature>
<dbReference type="InterPro" id="IPR001623">
    <property type="entry name" value="DnaJ_domain"/>
</dbReference>
<proteinExistence type="inferred from homology"/>
<dbReference type="InterPro" id="IPR001305">
    <property type="entry name" value="HSP_DnaJ_Cys-rich_dom"/>
</dbReference>
<dbReference type="AlphaFoldDB" id="A0AAN6D3W9"/>
<dbReference type="InterPro" id="IPR002939">
    <property type="entry name" value="DnaJ_C"/>
</dbReference>
<dbReference type="Proteomes" id="UP000697297">
    <property type="component" value="Unassembled WGS sequence"/>
</dbReference>
<reference evidence="11 13" key="1">
    <citation type="journal article" date="2021" name="G3 (Bethesda)">
        <title>Genomic diversity, chromosomal rearrangements, and interspecies hybridization in the ogataea polymorpha species complex.</title>
        <authorList>
            <person name="Hanson S.J."/>
            <person name="Cinneide E.O."/>
            <person name="Salzberg L.I."/>
            <person name="Wolfe K.H."/>
            <person name="McGowan J."/>
            <person name="Fitzpatrick D.A."/>
            <person name="Matlin K."/>
        </authorList>
    </citation>
    <scope>NUCLEOTIDE SEQUENCE</scope>
    <source>
        <strain evidence="12">81-436-3</strain>
        <strain evidence="11">83-405-1</strain>
    </source>
</reference>
<dbReference type="CDD" id="cd10747">
    <property type="entry name" value="DnaJ_C"/>
    <property type="match status" value="1"/>
</dbReference>
<name>A0AAN6D3W9_9ASCO</name>
<sequence>MSAIQNTLQSIQDQLESIPFYDDLVDKWNELAGDKIKTKDPFVEELPDGSTRKLKLPDNATKEQKKAWKRIQRRAWIDDKCFLGCYPIDCGIGLGPILVMLPGIGPLLMYAIHARLIHMASQAFDIDPATYSKMQANILFDLLISLPPLVGSFFAWMNGCSTRNAAMVHTRVRKLLAAQKQQQQQQQPQNRPDRLQRPAPAATAPAAIYRFATDQEESDMVKDTKLYDILGVSPDATDAQLKKAYRLGALKHHPDKNPSPEAAEKFKEISAAYEILSDPEKRDLYDQYGEEGLSGGGAGGMNGADIFSQFFGGFGGFGQRGPTGPQRGKDIRHTISCTLEELYKGKTTKLALNKTVLCSTCKGKGGKDVKKCSSCDGTGMKFVTRQMGPMIQRFQTTCDVCQGEGDIISPKDRCQTCKGKKVSNERKILEVHIDPGMQAGQRVVFSGEGDQLPDIIPGDVIFVIDEKKHDTFRRQGHDLFYDAKIDLLTALAGGAFAIKHLSGEYLKVDIIPGEVISPGSVKVIEEKGMPIPRHGGYGNLFVNFEVIFPPKGFATEEQLEALAKILPPRPALNIPKNAVVDDSCVLTDVDPIKHGQRRNRSYDEDNDEEEEGQPGVQCAQQ</sequence>
<dbReference type="SUPFAM" id="SSF49493">
    <property type="entry name" value="HSP40/DnaJ peptide-binding domain"/>
    <property type="match status" value="2"/>
</dbReference>
<dbReference type="CDD" id="cd10719">
    <property type="entry name" value="DnaJ_zf"/>
    <property type="match status" value="1"/>
</dbReference>
<dbReference type="GO" id="GO:0005524">
    <property type="term" value="F:ATP binding"/>
    <property type="evidence" value="ECO:0007669"/>
    <property type="project" value="InterPro"/>
</dbReference>
<gene>
    <name evidence="11" type="ORF">KL933_003570</name>
    <name evidence="12" type="ORF">KL946_004119</name>
</gene>
<feature type="transmembrane region" description="Helical" evidence="8">
    <location>
        <begin position="138"/>
        <end position="157"/>
    </location>
</feature>
<dbReference type="InterPro" id="IPR018253">
    <property type="entry name" value="DnaJ_domain_CS"/>
</dbReference>
<organism evidence="11 14">
    <name type="scientific">Ogataea haglerorum</name>
    <dbReference type="NCBI Taxonomy" id="1937702"/>
    <lineage>
        <taxon>Eukaryota</taxon>
        <taxon>Fungi</taxon>
        <taxon>Dikarya</taxon>
        <taxon>Ascomycota</taxon>
        <taxon>Saccharomycotina</taxon>
        <taxon>Pichiomycetes</taxon>
        <taxon>Pichiales</taxon>
        <taxon>Pichiaceae</taxon>
        <taxon>Ogataea</taxon>
    </lineage>
</organism>
<dbReference type="Pfam" id="PF13430">
    <property type="entry name" value="DUF4112"/>
    <property type="match status" value="1"/>
</dbReference>
<evidence type="ECO:0000256" key="1">
    <source>
        <dbReference type="ARBA" id="ARBA00022723"/>
    </source>
</evidence>
<dbReference type="SUPFAM" id="SSF57938">
    <property type="entry name" value="DnaJ/Hsp40 cysteine-rich domain"/>
    <property type="match status" value="1"/>
</dbReference>
<keyword evidence="1 6" id="KW-0479">Metal-binding</keyword>
<keyword evidence="8" id="KW-0472">Membrane</keyword>
<evidence type="ECO:0000313" key="12">
    <source>
        <dbReference type="EMBL" id="KAG7763303.1"/>
    </source>
</evidence>
<dbReference type="Gene3D" id="2.60.260.20">
    <property type="entry name" value="Urease metallochaperone UreE, N-terminal domain"/>
    <property type="match status" value="2"/>
</dbReference>
<dbReference type="EMBL" id="JAHLUN010000011">
    <property type="protein sequence ID" value="KAG7763303.1"/>
    <property type="molecule type" value="Genomic_DNA"/>
</dbReference>
<evidence type="ECO:0000259" key="10">
    <source>
        <dbReference type="PROSITE" id="PS51188"/>
    </source>
</evidence>
<dbReference type="Pfam" id="PF00684">
    <property type="entry name" value="DnaJ_CXXCXGXG"/>
    <property type="match status" value="1"/>
</dbReference>
<dbReference type="SMART" id="SM00271">
    <property type="entry name" value="DnaJ"/>
    <property type="match status" value="1"/>
</dbReference>
<dbReference type="EMBL" id="JAHLUH010000010">
    <property type="protein sequence ID" value="KAG7726128.1"/>
    <property type="molecule type" value="Genomic_DNA"/>
</dbReference>
<evidence type="ECO:0000256" key="8">
    <source>
        <dbReference type="SAM" id="Phobius"/>
    </source>
</evidence>
<dbReference type="PANTHER" id="PTHR43888">
    <property type="entry name" value="DNAJ-LIKE-2, ISOFORM A-RELATED"/>
    <property type="match status" value="1"/>
</dbReference>
<feature type="domain" description="CR-type" evidence="10">
    <location>
        <begin position="345"/>
        <end position="426"/>
    </location>
</feature>
<dbReference type="Pfam" id="PF00226">
    <property type="entry name" value="DnaJ"/>
    <property type="match status" value="1"/>
</dbReference>
<dbReference type="Pfam" id="PF01556">
    <property type="entry name" value="DnaJ_C"/>
    <property type="match status" value="1"/>
</dbReference>
<dbReference type="GO" id="GO:0006457">
    <property type="term" value="P:protein folding"/>
    <property type="evidence" value="ECO:0007669"/>
    <property type="project" value="InterPro"/>
</dbReference>
<dbReference type="FunFam" id="1.10.287.110:FF:000048">
    <property type="entry name" value="DnaJ family protein"/>
    <property type="match status" value="1"/>
</dbReference>
<evidence type="ECO:0000256" key="6">
    <source>
        <dbReference type="PROSITE-ProRule" id="PRU00546"/>
    </source>
</evidence>
<dbReference type="InterPro" id="IPR036869">
    <property type="entry name" value="J_dom_sf"/>
</dbReference>
<evidence type="ECO:0000256" key="7">
    <source>
        <dbReference type="SAM" id="MobiDB-lite"/>
    </source>
</evidence>
<keyword evidence="13" id="KW-1185">Reference proteome</keyword>